<comment type="similarity">
    <text evidence="3">Belongs to the metallo-dependent hydrolases superfamily.</text>
</comment>
<evidence type="ECO:0000256" key="2">
    <source>
        <dbReference type="ARBA" id="ARBA00023239"/>
    </source>
</evidence>
<proteinExistence type="inferred from homology"/>
<evidence type="ECO:0000313" key="6">
    <source>
        <dbReference type="Proteomes" id="UP000184330"/>
    </source>
</evidence>
<dbReference type="GO" id="GO:0016787">
    <property type="term" value="F:hydrolase activity"/>
    <property type="evidence" value="ECO:0007669"/>
    <property type="project" value="InterPro"/>
</dbReference>
<keyword evidence="1 3" id="KW-0210">Decarboxylase</keyword>
<name>A0A1L7XSS8_9HELO</name>
<evidence type="ECO:0000313" key="5">
    <source>
        <dbReference type="EMBL" id="CZR68094.1"/>
    </source>
</evidence>
<evidence type="ECO:0000259" key="4">
    <source>
        <dbReference type="Pfam" id="PF04909"/>
    </source>
</evidence>
<keyword evidence="6" id="KW-1185">Reference proteome</keyword>
<dbReference type="InterPro" id="IPR032466">
    <property type="entry name" value="Metal_Hydrolase"/>
</dbReference>
<dbReference type="Gene3D" id="3.20.20.140">
    <property type="entry name" value="Metal-dependent hydrolases"/>
    <property type="match status" value="1"/>
</dbReference>
<protein>
    <recommendedName>
        <fullName evidence="4">Amidohydrolase-related domain-containing protein</fullName>
    </recommendedName>
</protein>
<evidence type="ECO:0000256" key="3">
    <source>
        <dbReference type="RuleBase" id="RU366045"/>
    </source>
</evidence>
<dbReference type="STRING" id="576137.A0A1L7XSS8"/>
<dbReference type="InterPro" id="IPR032465">
    <property type="entry name" value="ACMSD"/>
</dbReference>
<gene>
    <name evidence="5" type="ORF">PAC_17993</name>
</gene>
<dbReference type="OrthoDB" id="2832284at2759"/>
<sequence length="346" mass="38510">MAASTKISGTGRVDTHHHFFPTSVLELASEFTGQQGDQKFQFPSSVAEHITFMDEYGVQTAVVSPSIQKQWHTEWSAELYYKLCVNSFKAQQEMIKENPLRFGGFAMIPLPHIEESLKFVRDTQTEGLKPDGFAVATSHGHKFLGDPSFDPVWTELDALSAAVFVHPGDTNMPEGLNYPPFVIEFPFDTARAILSILTSGALTKFPNIRFIFSHNGGAFPFLADRCRALDQTIMANNDGRNLHDLLEKSNMFFDTALSFPVQWALVKGLGMPATRFVHATDFPYTAGESGAAALGAMSTEISGEFTDKEINEDIAYKNAITNFFPRLKEEWEKAFGREVFGEKAQL</sequence>
<dbReference type="PANTHER" id="PTHR21240">
    <property type="entry name" value="2-AMINO-3-CARBOXYLMUCONATE-6-SEMIALDEHYDE DECARBOXYLASE"/>
    <property type="match status" value="1"/>
</dbReference>
<dbReference type="AlphaFoldDB" id="A0A1L7XSS8"/>
<dbReference type="PANTHER" id="PTHR21240:SF28">
    <property type="entry name" value="ISO-OROTATE DECARBOXYLASE (EUROFUNG)"/>
    <property type="match status" value="1"/>
</dbReference>
<dbReference type="Pfam" id="PF04909">
    <property type="entry name" value="Amidohydro_2"/>
    <property type="match status" value="1"/>
</dbReference>
<dbReference type="Proteomes" id="UP000184330">
    <property type="component" value="Unassembled WGS sequence"/>
</dbReference>
<keyword evidence="2 3" id="KW-0456">Lyase</keyword>
<dbReference type="GO" id="GO:0019748">
    <property type="term" value="P:secondary metabolic process"/>
    <property type="evidence" value="ECO:0007669"/>
    <property type="project" value="TreeGrafter"/>
</dbReference>
<dbReference type="CDD" id="cd01292">
    <property type="entry name" value="metallo-dependent_hydrolases"/>
    <property type="match status" value="1"/>
</dbReference>
<dbReference type="SUPFAM" id="SSF51556">
    <property type="entry name" value="Metallo-dependent hydrolases"/>
    <property type="match status" value="1"/>
</dbReference>
<accession>A0A1L7XSS8</accession>
<feature type="domain" description="Amidohydrolase-related" evidence="4">
    <location>
        <begin position="13"/>
        <end position="320"/>
    </location>
</feature>
<evidence type="ECO:0000256" key="1">
    <source>
        <dbReference type="ARBA" id="ARBA00022793"/>
    </source>
</evidence>
<organism evidence="5 6">
    <name type="scientific">Phialocephala subalpina</name>
    <dbReference type="NCBI Taxonomy" id="576137"/>
    <lineage>
        <taxon>Eukaryota</taxon>
        <taxon>Fungi</taxon>
        <taxon>Dikarya</taxon>
        <taxon>Ascomycota</taxon>
        <taxon>Pezizomycotina</taxon>
        <taxon>Leotiomycetes</taxon>
        <taxon>Helotiales</taxon>
        <taxon>Mollisiaceae</taxon>
        <taxon>Phialocephala</taxon>
        <taxon>Phialocephala fortinii species complex</taxon>
    </lineage>
</organism>
<dbReference type="GO" id="GO:0005737">
    <property type="term" value="C:cytoplasm"/>
    <property type="evidence" value="ECO:0007669"/>
    <property type="project" value="TreeGrafter"/>
</dbReference>
<dbReference type="GO" id="GO:0016831">
    <property type="term" value="F:carboxy-lyase activity"/>
    <property type="evidence" value="ECO:0007669"/>
    <property type="project" value="UniProtKB-KW"/>
</dbReference>
<dbReference type="EMBL" id="FJOG01000051">
    <property type="protein sequence ID" value="CZR68094.1"/>
    <property type="molecule type" value="Genomic_DNA"/>
</dbReference>
<dbReference type="InterPro" id="IPR006680">
    <property type="entry name" value="Amidohydro-rel"/>
</dbReference>
<reference evidence="5 6" key="1">
    <citation type="submission" date="2016-03" db="EMBL/GenBank/DDBJ databases">
        <authorList>
            <person name="Ploux O."/>
        </authorList>
    </citation>
    <scope>NUCLEOTIDE SEQUENCE [LARGE SCALE GENOMIC DNA]</scope>
    <source>
        <strain evidence="5 6">UAMH 11012</strain>
    </source>
</reference>